<reference evidence="13" key="1">
    <citation type="submission" date="2015-04" db="UniProtKB">
        <authorList>
            <consortium name="EnsemblPlants"/>
        </authorList>
    </citation>
    <scope>IDENTIFICATION</scope>
</reference>
<dbReference type="GO" id="GO:0006625">
    <property type="term" value="P:protein targeting to peroxisome"/>
    <property type="evidence" value="ECO:0007669"/>
    <property type="project" value="EnsemblPlants"/>
</dbReference>
<keyword evidence="8" id="KW-0576">Peroxisome</keyword>
<evidence type="ECO:0000256" key="2">
    <source>
        <dbReference type="ARBA" id="ARBA00004569"/>
    </source>
</evidence>
<evidence type="ECO:0000256" key="1">
    <source>
        <dbReference type="ARBA" id="ARBA00004253"/>
    </source>
</evidence>
<keyword evidence="6" id="KW-0811">Translocation</keyword>
<keyword evidence="7" id="KW-0496">Mitochondrion</keyword>
<dbReference type="Gene3D" id="1.10.287.2900">
    <property type="match status" value="1"/>
</dbReference>
<reference evidence="13" key="2">
    <citation type="submission" date="2018-05" db="EMBL/GenBank/DDBJ databases">
        <title>OgluRS3 (Oryza glumaepatula Reference Sequence Version 3).</title>
        <authorList>
            <person name="Zhang J."/>
            <person name="Kudrna D."/>
            <person name="Lee S."/>
            <person name="Talag J."/>
            <person name="Welchert J."/>
            <person name="Wing R.A."/>
        </authorList>
    </citation>
    <scope>NUCLEOTIDE SEQUENCE [LARGE SCALE GENOMIC DNA]</scope>
</reference>
<evidence type="ECO:0000313" key="13">
    <source>
        <dbReference type="EnsemblPlants" id="OGLUM04G19220.1"/>
    </source>
</evidence>
<feature type="region of interest" description="Disordered" evidence="12">
    <location>
        <begin position="137"/>
        <end position="165"/>
    </location>
</feature>
<dbReference type="GO" id="GO:0045041">
    <property type="term" value="P:protein import into mitochondrial intermembrane space"/>
    <property type="evidence" value="ECO:0007669"/>
    <property type="project" value="InterPro"/>
</dbReference>
<dbReference type="GO" id="GO:0006626">
    <property type="term" value="P:protein targeting to mitochondrion"/>
    <property type="evidence" value="ECO:0007669"/>
    <property type="project" value="EnsemblPlants"/>
</dbReference>
<evidence type="ECO:0000313" key="14">
    <source>
        <dbReference type="Proteomes" id="UP000026961"/>
    </source>
</evidence>
<dbReference type="PANTHER" id="PTHR21622">
    <property type="entry name" value="COILED-COIL-HELIX-COILED-COIL-HELIX DOMAIN CONTAINING 4"/>
    <property type="match status" value="1"/>
</dbReference>
<comment type="subcellular location">
    <subcellularLocation>
        <location evidence="2">Mitochondrion intermembrane space</location>
    </subcellularLocation>
    <subcellularLocation>
        <location evidence="1">Peroxisome matrix</location>
    </subcellularLocation>
</comment>
<dbReference type="GO" id="GO:0005758">
    <property type="term" value="C:mitochondrial intermembrane space"/>
    <property type="evidence" value="ECO:0007669"/>
    <property type="project" value="UniProtKB-SubCell"/>
</dbReference>
<sequence>MGQGLSQPAQAVEEPSPPAVEAAPSSSPSPAPAPSSLEALAAVSHASILRLDSLNAEAMSFDEDGNESIDVKVQKALDCPCVAELKNGPCGSQFVDAFSCFLKSTEEEKGSDCVKPFIALQDCIKINPEAFSKEILEEEENDEEAEKSNLKVRAPAWSRESKPKL</sequence>
<evidence type="ECO:0000256" key="8">
    <source>
        <dbReference type="ARBA" id="ARBA00023140"/>
    </source>
</evidence>
<dbReference type="EnsemblPlants" id="OGLUM04G19220.1">
    <property type="protein sequence ID" value="OGLUM04G19220.1"/>
    <property type="gene ID" value="OGLUM04G19220"/>
</dbReference>
<feature type="region of interest" description="Disordered" evidence="12">
    <location>
        <begin position="1"/>
        <end position="36"/>
    </location>
</feature>
<accession>A0A0D9ZNB7</accession>
<dbReference type="STRING" id="40148.A0A0D9ZNB7"/>
<dbReference type="Gramene" id="OGLUM04G19220.1">
    <property type="protein sequence ID" value="OGLUM04G19220.1"/>
    <property type="gene ID" value="OGLUM04G19220"/>
</dbReference>
<evidence type="ECO:0000256" key="5">
    <source>
        <dbReference type="ARBA" id="ARBA00023002"/>
    </source>
</evidence>
<evidence type="ECO:0000256" key="4">
    <source>
        <dbReference type="ARBA" id="ARBA00022927"/>
    </source>
</evidence>
<keyword evidence="10" id="KW-0676">Redox-active center</keyword>
<dbReference type="HOGENOM" id="CLU_120204_0_0_1"/>
<proteinExistence type="predicted"/>
<evidence type="ECO:0000256" key="6">
    <source>
        <dbReference type="ARBA" id="ARBA00023010"/>
    </source>
</evidence>
<feature type="compositionally biased region" description="Low complexity" evidence="12">
    <location>
        <begin position="7"/>
        <end position="26"/>
    </location>
</feature>
<evidence type="ECO:0000256" key="7">
    <source>
        <dbReference type="ARBA" id="ARBA00023128"/>
    </source>
</evidence>
<dbReference type="eggNOG" id="KOG4149">
    <property type="taxonomic scope" value="Eukaryota"/>
</dbReference>
<evidence type="ECO:0000256" key="12">
    <source>
        <dbReference type="SAM" id="MobiDB-lite"/>
    </source>
</evidence>
<keyword evidence="4" id="KW-0653">Protein transport</keyword>
<name>A0A0D9ZNB7_9ORYZ</name>
<evidence type="ECO:0000256" key="9">
    <source>
        <dbReference type="ARBA" id="ARBA00023157"/>
    </source>
</evidence>
<keyword evidence="5" id="KW-0560">Oxidoreductase</keyword>
<keyword evidence="14" id="KW-1185">Reference proteome</keyword>
<keyword evidence="3" id="KW-0813">Transport</keyword>
<evidence type="ECO:0000256" key="11">
    <source>
        <dbReference type="ARBA" id="ARBA00067557"/>
    </source>
</evidence>
<keyword evidence="9" id="KW-1015">Disulfide bond</keyword>
<dbReference type="FunFam" id="1.10.287.2900:FF:000003">
    <property type="entry name" value="mitochondrial intermembrane space import and assembly protein 40"/>
    <property type="match status" value="1"/>
</dbReference>
<dbReference type="InterPro" id="IPR039289">
    <property type="entry name" value="CHCHD4"/>
</dbReference>
<dbReference type="AlphaFoldDB" id="A0A0D9ZNB7"/>
<dbReference type="PANTHER" id="PTHR21622:SF0">
    <property type="entry name" value="COILED-COIL-HELIX-COILED-COIL-HELIX DOMAIN CONTAINING 4"/>
    <property type="match status" value="1"/>
</dbReference>
<dbReference type="GO" id="GO:0005782">
    <property type="term" value="C:peroxisomal matrix"/>
    <property type="evidence" value="ECO:0007669"/>
    <property type="project" value="UniProtKB-SubCell"/>
</dbReference>
<dbReference type="Proteomes" id="UP000026961">
    <property type="component" value="Chromosome 4"/>
</dbReference>
<evidence type="ECO:0000256" key="3">
    <source>
        <dbReference type="ARBA" id="ARBA00022448"/>
    </source>
</evidence>
<protein>
    <recommendedName>
        <fullName evidence="11">Mitochondrial intermembrane space import and assembly protein 40 homolog</fullName>
    </recommendedName>
</protein>
<dbReference type="GO" id="GO:0015035">
    <property type="term" value="F:protein-disulfide reductase activity"/>
    <property type="evidence" value="ECO:0007669"/>
    <property type="project" value="InterPro"/>
</dbReference>
<organism evidence="13">
    <name type="scientific">Oryza glumipatula</name>
    <dbReference type="NCBI Taxonomy" id="40148"/>
    <lineage>
        <taxon>Eukaryota</taxon>
        <taxon>Viridiplantae</taxon>
        <taxon>Streptophyta</taxon>
        <taxon>Embryophyta</taxon>
        <taxon>Tracheophyta</taxon>
        <taxon>Spermatophyta</taxon>
        <taxon>Magnoliopsida</taxon>
        <taxon>Liliopsida</taxon>
        <taxon>Poales</taxon>
        <taxon>Poaceae</taxon>
        <taxon>BOP clade</taxon>
        <taxon>Oryzoideae</taxon>
        <taxon>Oryzeae</taxon>
        <taxon>Oryzinae</taxon>
        <taxon>Oryza</taxon>
    </lineage>
</organism>
<evidence type="ECO:0000256" key="10">
    <source>
        <dbReference type="ARBA" id="ARBA00023284"/>
    </source>
</evidence>